<dbReference type="InterPro" id="IPR001387">
    <property type="entry name" value="Cro/C1-type_HTH"/>
</dbReference>
<comment type="caution">
    <text evidence="2">The sequence shown here is derived from an EMBL/GenBank/DDBJ whole genome shotgun (WGS) entry which is preliminary data.</text>
</comment>
<dbReference type="InterPro" id="IPR010982">
    <property type="entry name" value="Lambda_DNA-bd_dom_sf"/>
</dbReference>
<dbReference type="Proteomes" id="UP000248840">
    <property type="component" value="Unassembled WGS sequence"/>
</dbReference>
<dbReference type="RefSeq" id="WP_112111804.1">
    <property type="nucleotide sequence ID" value="NZ_QLSZ01000001.1"/>
</dbReference>
<evidence type="ECO:0000313" key="2">
    <source>
        <dbReference type="EMBL" id="RAR75430.1"/>
    </source>
</evidence>
<dbReference type="AlphaFoldDB" id="A0A328YPB3"/>
<name>A0A328YPB3_9FLAO</name>
<proteinExistence type="predicted"/>
<gene>
    <name evidence="2" type="ORF">CLV55_101125</name>
</gene>
<evidence type="ECO:0000313" key="3">
    <source>
        <dbReference type="Proteomes" id="UP000248840"/>
    </source>
</evidence>
<dbReference type="SUPFAM" id="SSF47413">
    <property type="entry name" value="lambda repressor-like DNA-binding domains"/>
    <property type="match status" value="1"/>
</dbReference>
<organism evidence="2 3">
    <name type="scientific">Flavobacterium aciduliphilum</name>
    <dbReference type="NCBI Taxonomy" id="1101402"/>
    <lineage>
        <taxon>Bacteria</taxon>
        <taxon>Pseudomonadati</taxon>
        <taxon>Bacteroidota</taxon>
        <taxon>Flavobacteriia</taxon>
        <taxon>Flavobacteriales</taxon>
        <taxon>Flavobacteriaceae</taxon>
        <taxon>Flavobacterium</taxon>
    </lineage>
</organism>
<keyword evidence="3" id="KW-1185">Reference proteome</keyword>
<dbReference type="GO" id="GO:0003677">
    <property type="term" value="F:DNA binding"/>
    <property type="evidence" value="ECO:0007669"/>
    <property type="project" value="InterPro"/>
</dbReference>
<dbReference type="EMBL" id="QLSZ01000001">
    <property type="protein sequence ID" value="RAR75430.1"/>
    <property type="molecule type" value="Genomic_DNA"/>
</dbReference>
<dbReference type="PROSITE" id="PS50943">
    <property type="entry name" value="HTH_CROC1"/>
    <property type="match status" value="1"/>
</dbReference>
<dbReference type="Pfam" id="PF12844">
    <property type="entry name" value="HTH_19"/>
    <property type="match status" value="1"/>
</dbReference>
<protein>
    <submittedName>
        <fullName evidence="2">Helix-turn-helix protein</fullName>
    </submittedName>
</protein>
<dbReference type="Gene3D" id="1.10.260.40">
    <property type="entry name" value="lambda repressor-like DNA-binding domains"/>
    <property type="match status" value="1"/>
</dbReference>
<dbReference type="SMART" id="SM00530">
    <property type="entry name" value="HTH_XRE"/>
    <property type="match status" value="1"/>
</dbReference>
<reference evidence="2 3" key="1">
    <citation type="submission" date="2018-06" db="EMBL/GenBank/DDBJ databases">
        <title>Genomic Encyclopedia of Archaeal and Bacterial Type Strains, Phase II (KMG-II): from individual species to whole genera.</title>
        <authorList>
            <person name="Goeker M."/>
        </authorList>
    </citation>
    <scope>NUCLEOTIDE SEQUENCE [LARGE SCALE GENOMIC DNA]</scope>
    <source>
        <strain evidence="2 3">DSM 25663</strain>
    </source>
</reference>
<sequence>MKDLLKNGRENKKITTRELALLTKIDQALISKFENGQRIPTELQIKVLASILEIDLNTLLVAWYKQKLLNRIDFNPQSIQAITEILNEKGITLTQSQKEVQIAAILSEIDTLKNKLSTL</sequence>
<dbReference type="CDD" id="cd00093">
    <property type="entry name" value="HTH_XRE"/>
    <property type="match status" value="1"/>
</dbReference>
<dbReference type="OrthoDB" id="9814400at2"/>
<accession>A0A328YPB3</accession>
<evidence type="ECO:0000259" key="1">
    <source>
        <dbReference type="PROSITE" id="PS50943"/>
    </source>
</evidence>
<feature type="domain" description="HTH cro/C1-type" evidence="1">
    <location>
        <begin position="5"/>
        <end position="59"/>
    </location>
</feature>